<protein>
    <recommendedName>
        <fullName evidence="4">Dihydroxy-acid/6-phosphogluconate dehydratase N-terminal domain-containing protein</fullName>
    </recommendedName>
</protein>
<dbReference type="Pfam" id="PF00920">
    <property type="entry name" value="ILVD_EDD_N"/>
    <property type="match status" value="1"/>
</dbReference>
<dbReference type="GO" id="GO:0009082">
    <property type="term" value="P:branched-chain amino acid biosynthetic process"/>
    <property type="evidence" value="ECO:0007669"/>
    <property type="project" value="TreeGrafter"/>
</dbReference>
<dbReference type="InterPro" id="IPR000581">
    <property type="entry name" value="ILV_EDD_N"/>
</dbReference>
<evidence type="ECO:0000256" key="2">
    <source>
        <dbReference type="ARBA" id="ARBA00023239"/>
    </source>
</evidence>
<feature type="domain" description="Dihydroxy-acid/6-phosphogluconate dehydratase N-terminal" evidence="4">
    <location>
        <begin position="43"/>
        <end position="318"/>
    </location>
</feature>
<dbReference type="PROSITE" id="PS00886">
    <property type="entry name" value="ILVD_EDD_1"/>
    <property type="match status" value="1"/>
</dbReference>
<name>A0A382PSS6_9ZZZZ</name>
<feature type="transmembrane region" description="Helical" evidence="3">
    <location>
        <begin position="267"/>
        <end position="290"/>
    </location>
</feature>
<dbReference type="InterPro" id="IPR037237">
    <property type="entry name" value="IlvD/EDD_N"/>
</dbReference>
<proteinExistence type="inferred from homology"/>
<dbReference type="InterPro" id="IPR020558">
    <property type="entry name" value="DiOHA_6PGluconate_deHydtase_CS"/>
</dbReference>
<evidence type="ECO:0000313" key="5">
    <source>
        <dbReference type="EMBL" id="SVC75052.1"/>
    </source>
</evidence>
<feature type="non-terminal residue" evidence="5">
    <location>
        <position position="318"/>
    </location>
</feature>
<keyword evidence="3" id="KW-0472">Membrane</keyword>
<reference evidence="5" key="1">
    <citation type="submission" date="2018-05" db="EMBL/GenBank/DDBJ databases">
        <authorList>
            <person name="Lanie J.A."/>
            <person name="Ng W.-L."/>
            <person name="Kazmierczak K.M."/>
            <person name="Andrzejewski T.M."/>
            <person name="Davidsen T.M."/>
            <person name="Wayne K.J."/>
            <person name="Tettelin H."/>
            <person name="Glass J.I."/>
            <person name="Rusch D."/>
            <person name="Podicherti R."/>
            <person name="Tsui H.-C.T."/>
            <person name="Winkler M.E."/>
        </authorList>
    </citation>
    <scope>NUCLEOTIDE SEQUENCE</scope>
</reference>
<evidence type="ECO:0000256" key="1">
    <source>
        <dbReference type="ARBA" id="ARBA00006486"/>
    </source>
</evidence>
<keyword evidence="3" id="KW-1133">Transmembrane helix</keyword>
<dbReference type="EMBL" id="UINC01108733">
    <property type="protein sequence ID" value="SVC75052.1"/>
    <property type="molecule type" value="Genomic_DNA"/>
</dbReference>
<organism evidence="5">
    <name type="scientific">marine metagenome</name>
    <dbReference type="NCBI Taxonomy" id="408172"/>
    <lineage>
        <taxon>unclassified sequences</taxon>
        <taxon>metagenomes</taxon>
        <taxon>ecological metagenomes</taxon>
    </lineage>
</organism>
<keyword evidence="3" id="KW-0812">Transmembrane</keyword>
<evidence type="ECO:0000259" key="4">
    <source>
        <dbReference type="Pfam" id="PF00920"/>
    </source>
</evidence>
<sequence length="318" mass="33264">MSKKTKKQPNLRPHSAIMLDGPDRAPSRAMLYPTGFKPSDFEKPVIGVASTWSNVTPCNMHIDLLAQEAERGTNKAGGKGIIFNTITISDGISMGTEGMKYSLVSREVIADSIETVVGCECMDGFVAIGGCDKNMPACVMAMARMNRPSVFVYGGTILPGCITGGSRKLDIVSVFEAVGAHANDKLNDKGLKEIESCAIPGPGSCGGMYTANTMASAIEAMGMSLPGSSAQAAVSPAKKKDSREAGAAVVNLLNLGIRPRDIMTKKAFENAITIVIALGGSTNAVLHLLAMASAAKVPLSIDDFTRIGKKVPVIADLK</sequence>
<comment type="similarity">
    <text evidence="1">Belongs to the IlvD/Edd family.</text>
</comment>
<gene>
    <name evidence="5" type="ORF">METZ01_LOCUS327906</name>
</gene>
<dbReference type="InterPro" id="IPR050165">
    <property type="entry name" value="DHAD_IlvD/Edd"/>
</dbReference>
<dbReference type="PANTHER" id="PTHR21000">
    <property type="entry name" value="DIHYDROXY-ACID DEHYDRATASE DAD"/>
    <property type="match status" value="1"/>
</dbReference>
<keyword evidence="2" id="KW-0456">Lyase</keyword>
<accession>A0A382PSS6</accession>
<dbReference type="SUPFAM" id="SSF143975">
    <property type="entry name" value="IlvD/EDD N-terminal domain-like"/>
    <property type="match status" value="1"/>
</dbReference>
<dbReference type="GO" id="GO:0004160">
    <property type="term" value="F:dihydroxy-acid dehydratase activity"/>
    <property type="evidence" value="ECO:0007669"/>
    <property type="project" value="TreeGrafter"/>
</dbReference>
<dbReference type="AlphaFoldDB" id="A0A382PSS6"/>
<evidence type="ECO:0000256" key="3">
    <source>
        <dbReference type="SAM" id="Phobius"/>
    </source>
</evidence>
<dbReference type="PANTHER" id="PTHR21000:SF5">
    <property type="entry name" value="DIHYDROXY-ACID DEHYDRATASE, MITOCHONDRIAL"/>
    <property type="match status" value="1"/>
</dbReference>